<evidence type="ECO:0000313" key="6">
    <source>
        <dbReference type="Proteomes" id="UP000310997"/>
    </source>
</evidence>
<dbReference type="Pfam" id="PF15738">
    <property type="entry name" value="YafQ_toxin"/>
    <property type="match status" value="1"/>
</dbReference>
<dbReference type="RefSeq" id="WP_041170978.1">
    <property type="nucleotide sequence ID" value="NZ_CP168260.1"/>
</dbReference>
<sequence>MKRGLKAELLEEVLNFLVQEKEHPARYRDHSLTASKHFQGVRECYTQPDWLLVYKVDKSELILNLLRTGSHSDLF</sequence>
<dbReference type="PANTHER" id="PTHR40588:SF1">
    <property type="entry name" value="MRNA INTERFERASE TOXIN YAFQ"/>
    <property type="match status" value="1"/>
</dbReference>
<keyword evidence="1" id="KW-1277">Toxin-antitoxin system</keyword>
<proteinExistence type="predicted"/>
<feature type="active site" description="Proton donor" evidence="2">
    <location>
        <position position="71"/>
    </location>
</feature>
<accession>A0A4I9V7X5</accession>
<dbReference type="EMBL" id="CAASRX010000007">
    <property type="protein sequence ID" value="VNH00294.1"/>
    <property type="molecule type" value="Genomic_DNA"/>
</dbReference>
<evidence type="ECO:0000313" key="3">
    <source>
        <dbReference type="EMBL" id="VNH00294.1"/>
    </source>
</evidence>
<dbReference type="PIRSF" id="PIRSF006156">
    <property type="entry name" value="YafQ"/>
    <property type="match status" value="1"/>
</dbReference>
<gene>
    <name evidence="4" type="primary">yafQ</name>
    <name evidence="3" type="ORF">SAMEA3353485_00798</name>
    <name evidence="4" type="ORF">SAMEA4038883_02271</name>
</gene>
<evidence type="ECO:0000256" key="2">
    <source>
        <dbReference type="PIRSR" id="PIRSR006156-1"/>
    </source>
</evidence>
<dbReference type="InterPro" id="IPR007712">
    <property type="entry name" value="RelE/ParE_toxin"/>
</dbReference>
<dbReference type="GO" id="GO:0006415">
    <property type="term" value="P:translational termination"/>
    <property type="evidence" value="ECO:0007669"/>
    <property type="project" value="TreeGrafter"/>
</dbReference>
<organism evidence="4 6">
    <name type="scientific">Streptococcus pneumoniae</name>
    <dbReference type="NCBI Taxonomy" id="1313"/>
    <lineage>
        <taxon>Bacteria</taxon>
        <taxon>Bacillati</taxon>
        <taxon>Bacillota</taxon>
        <taxon>Bacilli</taxon>
        <taxon>Lactobacillales</taxon>
        <taxon>Streptococcaceae</taxon>
        <taxon>Streptococcus</taxon>
    </lineage>
</organism>
<evidence type="ECO:0000256" key="1">
    <source>
        <dbReference type="ARBA" id="ARBA00022649"/>
    </source>
</evidence>
<evidence type="ECO:0000313" key="4">
    <source>
        <dbReference type="EMBL" id="VTE42577.1"/>
    </source>
</evidence>
<dbReference type="NCBIfam" id="TIGR02385">
    <property type="entry name" value="RelE_StbE"/>
    <property type="match status" value="1"/>
</dbReference>
<keyword evidence="4" id="KW-0378">Hydrolase</keyword>
<name>A0A4I9V7X5_STREE</name>
<dbReference type="GO" id="GO:0006402">
    <property type="term" value="P:mRNA catabolic process"/>
    <property type="evidence" value="ECO:0007669"/>
    <property type="project" value="TreeGrafter"/>
</dbReference>
<dbReference type="GO" id="GO:0016787">
    <property type="term" value="F:hydrolase activity"/>
    <property type="evidence" value="ECO:0007669"/>
    <property type="project" value="UniProtKB-KW"/>
</dbReference>
<dbReference type="EC" id="3.1.-.-" evidence="4"/>
<dbReference type="Proteomes" id="UP000310818">
    <property type="component" value="Unassembled WGS sequence"/>
</dbReference>
<dbReference type="AlphaFoldDB" id="A0A4I9V7X5"/>
<dbReference type="InterPro" id="IPR035093">
    <property type="entry name" value="RelE/ParE_toxin_dom_sf"/>
</dbReference>
<protein>
    <submittedName>
        <fullName evidence="4">DNA damage inducible protein</fullName>
        <ecNumber evidence="4">3.1.-.-</ecNumber>
    </submittedName>
</protein>
<dbReference type="EMBL" id="CABDLL010000022">
    <property type="protein sequence ID" value="VTE42577.1"/>
    <property type="molecule type" value="Genomic_DNA"/>
</dbReference>
<dbReference type="Gene3D" id="3.30.2310.20">
    <property type="entry name" value="RelE-like"/>
    <property type="match status" value="1"/>
</dbReference>
<evidence type="ECO:0000313" key="5">
    <source>
        <dbReference type="Proteomes" id="UP000310818"/>
    </source>
</evidence>
<dbReference type="PANTHER" id="PTHR40588">
    <property type="entry name" value="MRNA INTERFERASE TOXIN YAFQ"/>
    <property type="match status" value="1"/>
</dbReference>
<reference evidence="5 6" key="1">
    <citation type="submission" date="2019-04" db="EMBL/GenBank/DDBJ databases">
        <authorList>
            <consortium name="Pathogen Informatics"/>
        </authorList>
    </citation>
    <scope>NUCLEOTIDE SEQUENCE [LARGE SCALE GENOMIC DNA]</scope>
    <source>
        <strain evidence="3 5">GPSC211</strain>
        <strain evidence="4 6">GPSC559</strain>
    </source>
</reference>
<dbReference type="GO" id="GO:0004521">
    <property type="term" value="F:RNA endonuclease activity"/>
    <property type="evidence" value="ECO:0007669"/>
    <property type="project" value="TreeGrafter"/>
</dbReference>
<dbReference type="InterPro" id="IPR004386">
    <property type="entry name" value="Toxin_YafQ-like"/>
</dbReference>
<dbReference type="SUPFAM" id="SSF143011">
    <property type="entry name" value="RelE-like"/>
    <property type="match status" value="1"/>
</dbReference>
<dbReference type="Proteomes" id="UP000310997">
    <property type="component" value="Unassembled WGS sequence"/>
</dbReference>